<dbReference type="RefSeq" id="WP_126638370.1">
    <property type="nucleotide sequence ID" value="NZ_BIFH01000020.1"/>
</dbReference>
<accession>A0A401YNV1</accession>
<comment type="caution">
    <text evidence="1">The sequence shown here is derived from an EMBL/GenBank/DDBJ whole genome shotgun (WGS) entry which is preliminary data.</text>
</comment>
<name>A0A401YNV1_9ACTN</name>
<gene>
    <name evidence="1" type="ORF">EHYA_03989</name>
</gene>
<protein>
    <submittedName>
        <fullName evidence="1">Uncharacterized protein</fullName>
    </submittedName>
</protein>
<dbReference type="AlphaFoldDB" id="A0A401YNV1"/>
<reference evidence="1 2" key="1">
    <citation type="submission" date="2018-12" db="EMBL/GenBank/DDBJ databases">
        <title>Draft genome sequence of Embleya hyalina NBRC 13850T.</title>
        <authorList>
            <person name="Komaki H."/>
            <person name="Hosoyama A."/>
            <person name="Kimura A."/>
            <person name="Ichikawa N."/>
            <person name="Tamura T."/>
        </authorList>
    </citation>
    <scope>NUCLEOTIDE SEQUENCE [LARGE SCALE GENOMIC DNA]</scope>
    <source>
        <strain evidence="1 2">NBRC 13850</strain>
    </source>
</reference>
<organism evidence="1 2">
    <name type="scientific">Embleya hyalina</name>
    <dbReference type="NCBI Taxonomy" id="516124"/>
    <lineage>
        <taxon>Bacteria</taxon>
        <taxon>Bacillati</taxon>
        <taxon>Actinomycetota</taxon>
        <taxon>Actinomycetes</taxon>
        <taxon>Kitasatosporales</taxon>
        <taxon>Streptomycetaceae</taxon>
        <taxon>Embleya</taxon>
    </lineage>
</organism>
<proteinExistence type="predicted"/>
<dbReference type="OrthoDB" id="3214648at2"/>
<keyword evidence="2" id="KW-1185">Reference proteome</keyword>
<dbReference type="Proteomes" id="UP000286931">
    <property type="component" value="Unassembled WGS sequence"/>
</dbReference>
<dbReference type="EMBL" id="BIFH01000020">
    <property type="protein sequence ID" value="GCD96304.1"/>
    <property type="molecule type" value="Genomic_DNA"/>
</dbReference>
<sequence length="68" mass="7530">MSWVWRYEDADGAPVEGPEAEDFTNQSDAESWLGETWKDLLAAGIEQVSLLEDDAVVYAHMSLRAAEG</sequence>
<evidence type="ECO:0000313" key="2">
    <source>
        <dbReference type="Proteomes" id="UP000286931"/>
    </source>
</evidence>
<evidence type="ECO:0000313" key="1">
    <source>
        <dbReference type="EMBL" id="GCD96304.1"/>
    </source>
</evidence>